<protein>
    <recommendedName>
        <fullName evidence="4">Calmodulin-lysine N-methyltransferase</fullName>
        <ecNumber evidence="3">2.1.1.60</ecNumber>
    </recommendedName>
</protein>
<dbReference type="InterPro" id="IPR019410">
    <property type="entry name" value="Methyltransf_16"/>
</dbReference>
<dbReference type="Pfam" id="PF10294">
    <property type="entry name" value="Methyltransf_16"/>
    <property type="match status" value="1"/>
</dbReference>
<evidence type="ECO:0000256" key="1">
    <source>
        <dbReference type="ARBA" id="ARBA00004123"/>
    </source>
</evidence>
<dbReference type="InterPro" id="IPR029063">
    <property type="entry name" value="SAM-dependent_MTases_sf"/>
</dbReference>
<dbReference type="GO" id="GO:0032259">
    <property type="term" value="P:methylation"/>
    <property type="evidence" value="ECO:0007669"/>
    <property type="project" value="UniProtKB-KW"/>
</dbReference>
<proteinExistence type="predicted"/>
<evidence type="ECO:0000256" key="6">
    <source>
        <dbReference type="ARBA" id="ARBA00022603"/>
    </source>
</evidence>
<evidence type="ECO:0000256" key="8">
    <source>
        <dbReference type="ARBA" id="ARBA00023242"/>
    </source>
</evidence>
<dbReference type="EMBL" id="JBBNAF010000006">
    <property type="protein sequence ID" value="KAK9136480.1"/>
    <property type="molecule type" value="Genomic_DNA"/>
</dbReference>
<dbReference type="GO" id="GO:0018025">
    <property type="term" value="F:calmodulin-lysine N-methyltransferase activity"/>
    <property type="evidence" value="ECO:0007669"/>
    <property type="project" value="UniProtKB-EC"/>
</dbReference>
<dbReference type="Gene3D" id="3.40.50.150">
    <property type="entry name" value="Vaccinia Virus protein VP39"/>
    <property type="match status" value="1"/>
</dbReference>
<name>A0AAP0PDC4_9MAGN</name>
<dbReference type="EC" id="2.1.1.60" evidence="3"/>
<dbReference type="Proteomes" id="UP001420932">
    <property type="component" value="Unassembled WGS sequence"/>
</dbReference>
<accession>A0AAP0PDC4</accession>
<organism evidence="9 10">
    <name type="scientific">Stephania yunnanensis</name>
    <dbReference type="NCBI Taxonomy" id="152371"/>
    <lineage>
        <taxon>Eukaryota</taxon>
        <taxon>Viridiplantae</taxon>
        <taxon>Streptophyta</taxon>
        <taxon>Embryophyta</taxon>
        <taxon>Tracheophyta</taxon>
        <taxon>Spermatophyta</taxon>
        <taxon>Magnoliopsida</taxon>
        <taxon>Ranunculales</taxon>
        <taxon>Menispermaceae</taxon>
        <taxon>Menispermoideae</taxon>
        <taxon>Cissampelideae</taxon>
        <taxon>Stephania</taxon>
    </lineage>
</organism>
<comment type="caution">
    <text evidence="9">The sequence shown here is derived from an EMBL/GenBank/DDBJ whole genome shotgun (WGS) entry which is preliminary data.</text>
</comment>
<keyword evidence="8" id="KW-0539">Nucleus</keyword>
<dbReference type="PANTHER" id="PTHR13539">
    <property type="entry name" value="CALMODULIN-LYSINE N-METHYLTRANSFERASE"/>
    <property type="match status" value="1"/>
</dbReference>
<dbReference type="CDD" id="cd02440">
    <property type="entry name" value="AdoMet_MTases"/>
    <property type="match status" value="1"/>
</dbReference>
<dbReference type="AlphaFoldDB" id="A0AAP0PDC4"/>
<dbReference type="InterPro" id="IPR025800">
    <property type="entry name" value="CaM-Lys-N-MeTrfase"/>
</dbReference>
<sequence>MEVALSKIKKEKFINIMRTAARYPIRKTAIQVNSEFQQTMVTERLIEIIGMKLLHTLQRLLDQEMTPNLQMLSRCTSSTSSYNINISLCIPSKSESKRPGRLRKVKTVRWELPMHPTTPSTLLLRQRVENHIDFDDFHVSHKFHIDNTGLVCHWPSEDVLAYFCLSRADMFRSKRILELGAGYGFAGLAIAAGTEALEVVISDGNPKVVDCILCVSQRELFYFNILVVSLILHWNEELDSNTSNNTFDIIVASDCTFFKEFHEGLANIIKSLLKPSAASQAIFFSPRRGDSLDKFLEKVKEAGLHFTIADNYDEVIWERHQKFLLVDTGMWKNVQMLSCIVCLLSTTHQPT</sequence>
<dbReference type="GO" id="GO:0005634">
    <property type="term" value="C:nucleus"/>
    <property type="evidence" value="ECO:0007669"/>
    <property type="project" value="UniProtKB-SubCell"/>
</dbReference>
<comment type="subcellular location">
    <subcellularLocation>
        <location evidence="2">Cytoplasm</location>
    </subcellularLocation>
    <subcellularLocation>
        <location evidence="1">Nucleus</location>
    </subcellularLocation>
</comment>
<keyword evidence="5" id="KW-0963">Cytoplasm</keyword>
<evidence type="ECO:0000313" key="9">
    <source>
        <dbReference type="EMBL" id="KAK9136480.1"/>
    </source>
</evidence>
<keyword evidence="7" id="KW-0808">Transferase</keyword>
<dbReference type="GO" id="GO:0005737">
    <property type="term" value="C:cytoplasm"/>
    <property type="evidence" value="ECO:0007669"/>
    <property type="project" value="UniProtKB-SubCell"/>
</dbReference>
<evidence type="ECO:0000256" key="4">
    <source>
        <dbReference type="ARBA" id="ARBA00020594"/>
    </source>
</evidence>
<dbReference type="PANTHER" id="PTHR13539:SF3">
    <property type="entry name" value="CALMODULIN-LYSINE N-METHYLTRANSFERASE"/>
    <property type="match status" value="1"/>
</dbReference>
<keyword evidence="10" id="KW-1185">Reference proteome</keyword>
<gene>
    <name evidence="9" type="ORF">Syun_015810</name>
</gene>
<evidence type="ECO:0000313" key="10">
    <source>
        <dbReference type="Proteomes" id="UP001420932"/>
    </source>
</evidence>
<reference evidence="9 10" key="1">
    <citation type="submission" date="2024-01" db="EMBL/GenBank/DDBJ databases">
        <title>Genome assemblies of Stephania.</title>
        <authorList>
            <person name="Yang L."/>
        </authorList>
    </citation>
    <scope>NUCLEOTIDE SEQUENCE [LARGE SCALE GENOMIC DNA]</scope>
    <source>
        <strain evidence="9">YNDBR</strain>
        <tissue evidence="9">Leaf</tissue>
    </source>
</reference>
<evidence type="ECO:0000256" key="7">
    <source>
        <dbReference type="ARBA" id="ARBA00022679"/>
    </source>
</evidence>
<keyword evidence="6" id="KW-0489">Methyltransferase</keyword>
<evidence type="ECO:0000256" key="5">
    <source>
        <dbReference type="ARBA" id="ARBA00022490"/>
    </source>
</evidence>
<evidence type="ECO:0000256" key="2">
    <source>
        <dbReference type="ARBA" id="ARBA00004496"/>
    </source>
</evidence>
<evidence type="ECO:0000256" key="3">
    <source>
        <dbReference type="ARBA" id="ARBA00011914"/>
    </source>
</evidence>
<dbReference type="SUPFAM" id="SSF53335">
    <property type="entry name" value="S-adenosyl-L-methionine-dependent methyltransferases"/>
    <property type="match status" value="1"/>
</dbReference>